<evidence type="ECO:0000256" key="1">
    <source>
        <dbReference type="PROSITE-ProRule" id="PRU00047"/>
    </source>
</evidence>
<dbReference type="Gene3D" id="4.10.60.10">
    <property type="entry name" value="Zinc finger, CCHC-type"/>
    <property type="match status" value="1"/>
</dbReference>
<dbReference type="Pfam" id="PF00098">
    <property type="entry name" value="zf-CCHC"/>
    <property type="match status" value="1"/>
</dbReference>
<organism evidence="4 5">
    <name type="scientific">Macaca fascicularis</name>
    <name type="common">Crab-eating macaque</name>
    <name type="synonym">Cynomolgus monkey</name>
    <dbReference type="NCBI Taxonomy" id="9541"/>
    <lineage>
        <taxon>Eukaryota</taxon>
        <taxon>Metazoa</taxon>
        <taxon>Chordata</taxon>
        <taxon>Craniata</taxon>
        <taxon>Vertebrata</taxon>
        <taxon>Euteleostomi</taxon>
        <taxon>Mammalia</taxon>
        <taxon>Eutheria</taxon>
        <taxon>Euarchontoglires</taxon>
        <taxon>Primates</taxon>
        <taxon>Haplorrhini</taxon>
        <taxon>Catarrhini</taxon>
        <taxon>Cercopithecidae</taxon>
        <taxon>Cercopithecinae</taxon>
        <taxon>Macaca</taxon>
    </lineage>
</organism>
<keyword evidence="5" id="KW-1185">Reference proteome</keyword>
<dbReference type="InterPro" id="IPR050462">
    <property type="entry name" value="Retroviral_Gag-Pol_poly"/>
</dbReference>
<evidence type="ECO:0000313" key="4">
    <source>
        <dbReference type="Ensembl" id="ENSMFAP00000060866.1"/>
    </source>
</evidence>
<feature type="compositionally biased region" description="Low complexity" evidence="2">
    <location>
        <begin position="38"/>
        <end position="51"/>
    </location>
</feature>
<proteinExistence type="predicted"/>
<dbReference type="InterPro" id="IPR008919">
    <property type="entry name" value="Retrov_capsid_N"/>
</dbReference>
<feature type="region of interest" description="Disordered" evidence="2">
    <location>
        <begin position="38"/>
        <end position="92"/>
    </location>
</feature>
<dbReference type="SUPFAM" id="SSF47943">
    <property type="entry name" value="Retrovirus capsid protein, N-terminal core domain"/>
    <property type="match status" value="1"/>
</dbReference>
<dbReference type="InterPro" id="IPR003036">
    <property type="entry name" value="Gag_P30"/>
</dbReference>
<dbReference type="PANTHER" id="PTHR33166">
    <property type="entry name" value="GAG_P30 DOMAIN-CONTAINING PROTEIN"/>
    <property type="match status" value="1"/>
</dbReference>
<keyword evidence="1" id="KW-0479">Metal-binding</keyword>
<dbReference type="SUPFAM" id="SSF57756">
    <property type="entry name" value="Retrovirus zinc finger-like domains"/>
    <property type="match status" value="1"/>
</dbReference>
<dbReference type="GO" id="GO:0008270">
    <property type="term" value="F:zinc ion binding"/>
    <property type="evidence" value="ECO:0007669"/>
    <property type="project" value="UniProtKB-KW"/>
</dbReference>
<keyword evidence="1" id="KW-0862">Zinc</keyword>
<dbReference type="InterPro" id="IPR001878">
    <property type="entry name" value="Znf_CCHC"/>
</dbReference>
<dbReference type="Proteomes" id="UP000233100">
    <property type="component" value="Chromosome 8"/>
</dbReference>
<dbReference type="InterPro" id="IPR036875">
    <property type="entry name" value="Znf_CCHC_sf"/>
</dbReference>
<dbReference type="PROSITE" id="PS50158">
    <property type="entry name" value="ZF_CCHC"/>
    <property type="match status" value="1"/>
</dbReference>
<reference evidence="4" key="3">
    <citation type="submission" date="2025-09" db="UniProtKB">
        <authorList>
            <consortium name="Ensembl"/>
        </authorList>
    </citation>
    <scope>IDENTIFICATION</scope>
</reference>
<dbReference type="Pfam" id="PF02093">
    <property type="entry name" value="Gag_p30"/>
    <property type="match status" value="1"/>
</dbReference>
<protein>
    <recommendedName>
        <fullName evidence="3">CCHC-type domain-containing protein</fullName>
    </recommendedName>
</protein>
<sequence>MNPRGISSFLTPCLLHLRTPFWDLHLTLHPCPVLSPALSSTTSAPTLSPTSPSAPPSTPSPSPAPPKLTPRTPPTPPRRRTKDPEGPSTWQSSLFPLRTVNRTVQYWPFYASDLYNWKTHNPSFSQDPQALTSLIKSILLTHQPTWDDCQQLLQVLLTTEERQRVLLEARKNVPGPGGLPTQLPNEIDEGFPLTRPDWDYETAPGRESLRIYHQALLAGLKGARKHPTNLAKVRTITQERDESPAAFMERLLEGFRMYTPFNPEALEHKATVAVAFIDQAALNIKEKLQRLDGIQTYGLQELVRKAEKVYNKRETPEEREARLAKKQIERENRKDRVRDKHLTKILAAVVKEKGPEREGEKRRRPKVEKDQCAYCKERGHWIKDCPKRPKDQKKPAAVLTLGEDSE</sequence>
<feature type="region of interest" description="Disordered" evidence="2">
    <location>
        <begin position="383"/>
        <end position="406"/>
    </location>
</feature>
<dbReference type="GO" id="GO:0003676">
    <property type="term" value="F:nucleic acid binding"/>
    <property type="evidence" value="ECO:0007669"/>
    <property type="project" value="InterPro"/>
</dbReference>
<feature type="compositionally biased region" description="Basic and acidic residues" evidence="2">
    <location>
        <begin position="383"/>
        <end position="394"/>
    </location>
</feature>
<name>A0A7N9DD07_MACFA</name>
<keyword evidence="1" id="KW-0863">Zinc-finger</keyword>
<dbReference type="GeneTree" id="ENSGT01150000287075"/>
<dbReference type="Gene3D" id="1.10.375.10">
    <property type="entry name" value="Human Immunodeficiency Virus Type 1 Capsid Protein"/>
    <property type="match status" value="1"/>
</dbReference>
<evidence type="ECO:0000256" key="2">
    <source>
        <dbReference type="SAM" id="MobiDB-lite"/>
    </source>
</evidence>
<reference evidence="4" key="2">
    <citation type="submission" date="2025-08" db="UniProtKB">
        <authorList>
            <consortium name="Ensembl"/>
        </authorList>
    </citation>
    <scope>IDENTIFICATION</scope>
</reference>
<accession>A0A7N9DD07</accession>
<feature type="compositionally biased region" description="Pro residues" evidence="2">
    <location>
        <begin position="52"/>
        <end position="76"/>
    </location>
</feature>
<evidence type="ECO:0000313" key="5">
    <source>
        <dbReference type="Proteomes" id="UP000233100"/>
    </source>
</evidence>
<dbReference type="AlphaFoldDB" id="A0A7N9DD07"/>
<evidence type="ECO:0000259" key="3">
    <source>
        <dbReference type="PROSITE" id="PS50158"/>
    </source>
</evidence>
<reference evidence="4 5" key="1">
    <citation type="submission" date="2013-03" db="EMBL/GenBank/DDBJ databases">
        <authorList>
            <person name="Warren W."/>
            <person name="Wilson R.K."/>
        </authorList>
    </citation>
    <scope>NUCLEOTIDE SEQUENCE</scope>
</reference>
<dbReference type="SMART" id="SM00343">
    <property type="entry name" value="ZnF_C2HC"/>
    <property type="match status" value="1"/>
</dbReference>
<dbReference type="GO" id="GO:0019068">
    <property type="term" value="P:virion assembly"/>
    <property type="evidence" value="ECO:0007669"/>
    <property type="project" value="InterPro"/>
</dbReference>
<feature type="domain" description="CCHC-type" evidence="3">
    <location>
        <begin position="372"/>
        <end position="387"/>
    </location>
</feature>
<dbReference type="Ensembl" id="ENSMFAT00000083975.1">
    <property type="protein sequence ID" value="ENSMFAP00000060866.1"/>
    <property type="gene ID" value="ENSMFAG00000065353.1"/>
</dbReference>